<keyword evidence="6" id="KW-0227">DNA damage</keyword>
<dbReference type="PANTHER" id="PTHR43152:SF3">
    <property type="entry name" value="UVRABC SYSTEM PROTEIN A"/>
    <property type="match status" value="1"/>
</dbReference>
<dbReference type="GO" id="GO:0005737">
    <property type="term" value="C:cytoplasm"/>
    <property type="evidence" value="ECO:0007669"/>
    <property type="project" value="UniProtKB-SubCell"/>
</dbReference>
<dbReference type="Gene3D" id="3.30.1490.20">
    <property type="entry name" value="ATP-grasp fold, A domain"/>
    <property type="match status" value="1"/>
</dbReference>
<evidence type="ECO:0000256" key="3">
    <source>
        <dbReference type="ARBA" id="ARBA00022723"/>
    </source>
</evidence>
<dbReference type="InterPro" id="IPR003593">
    <property type="entry name" value="AAA+_ATPase"/>
</dbReference>
<dbReference type="InterPro" id="IPR027417">
    <property type="entry name" value="P-loop_NTPase"/>
</dbReference>
<evidence type="ECO:0000313" key="19">
    <source>
        <dbReference type="Proteomes" id="UP000298602"/>
    </source>
</evidence>
<organism evidence="18 19">
    <name type="scientific">Desulfoglaeba alkanexedens ALDC</name>
    <dbReference type="NCBI Taxonomy" id="980445"/>
    <lineage>
        <taxon>Bacteria</taxon>
        <taxon>Pseudomonadati</taxon>
        <taxon>Thermodesulfobacteriota</taxon>
        <taxon>Syntrophobacteria</taxon>
        <taxon>Syntrophobacterales</taxon>
        <taxon>Syntrophobacteraceae</taxon>
        <taxon>Desulfoglaeba</taxon>
    </lineage>
</organism>
<evidence type="ECO:0000256" key="15">
    <source>
        <dbReference type="ARBA" id="ARBA00039316"/>
    </source>
</evidence>
<dbReference type="GO" id="GO:0003677">
    <property type="term" value="F:DNA binding"/>
    <property type="evidence" value="ECO:0007669"/>
    <property type="project" value="UniProtKB-KW"/>
</dbReference>
<evidence type="ECO:0000256" key="6">
    <source>
        <dbReference type="ARBA" id="ARBA00022763"/>
    </source>
</evidence>
<evidence type="ECO:0000313" key="18">
    <source>
        <dbReference type="EMBL" id="QCQ22340.1"/>
    </source>
</evidence>
<evidence type="ECO:0000256" key="8">
    <source>
        <dbReference type="ARBA" id="ARBA00022771"/>
    </source>
</evidence>
<dbReference type="Pfam" id="PF17760">
    <property type="entry name" value="UvrA_inter"/>
    <property type="match status" value="1"/>
</dbReference>
<feature type="domain" description="ABC transporter" evidence="17">
    <location>
        <begin position="515"/>
        <end position="843"/>
    </location>
</feature>
<dbReference type="GO" id="GO:0005524">
    <property type="term" value="F:ATP binding"/>
    <property type="evidence" value="ECO:0007669"/>
    <property type="project" value="UniProtKB-KW"/>
</dbReference>
<keyword evidence="8" id="KW-0863">Zinc-finger</keyword>
<keyword evidence="5" id="KW-0547">Nucleotide-binding</keyword>
<gene>
    <name evidence="18" type="primary">uvrA</name>
    <name evidence="18" type="ORF">FDQ92_09320</name>
</gene>
<evidence type="ECO:0000256" key="7">
    <source>
        <dbReference type="ARBA" id="ARBA00022769"/>
    </source>
</evidence>
<dbReference type="PROSITE" id="PS50893">
    <property type="entry name" value="ABC_TRANSPORTER_2"/>
    <property type="match status" value="2"/>
</dbReference>
<dbReference type="SMART" id="SM00382">
    <property type="entry name" value="AAA"/>
    <property type="match status" value="2"/>
</dbReference>
<dbReference type="InterPro" id="IPR013815">
    <property type="entry name" value="ATP_grasp_subdomain_1"/>
</dbReference>
<evidence type="ECO:0000256" key="16">
    <source>
        <dbReference type="ARBA" id="ARBA00042156"/>
    </source>
</evidence>
<dbReference type="InterPro" id="IPR017871">
    <property type="entry name" value="ABC_transporter-like_CS"/>
</dbReference>
<dbReference type="OrthoDB" id="9809851at2"/>
<accession>A0A4P8L3B5</accession>
<reference evidence="18 19" key="2">
    <citation type="submission" date="2019-05" db="EMBL/GenBank/DDBJ databases">
        <authorList>
            <person name="Suflita J.M."/>
            <person name="Marks C.R."/>
        </authorList>
    </citation>
    <scope>NUCLEOTIDE SEQUENCE [LARGE SCALE GENOMIC DNA]</scope>
    <source>
        <strain evidence="18 19">ALDC</strain>
    </source>
</reference>
<evidence type="ECO:0000256" key="4">
    <source>
        <dbReference type="ARBA" id="ARBA00022737"/>
    </source>
</evidence>
<evidence type="ECO:0000256" key="12">
    <source>
        <dbReference type="ARBA" id="ARBA00023125"/>
    </source>
</evidence>
<dbReference type="NCBIfam" id="TIGR00630">
    <property type="entry name" value="uvra"/>
    <property type="match status" value="1"/>
</dbReference>
<dbReference type="RefSeq" id="WP_137424436.1">
    <property type="nucleotide sequence ID" value="NZ_CP040098.1"/>
</dbReference>
<evidence type="ECO:0000256" key="11">
    <source>
        <dbReference type="ARBA" id="ARBA00022881"/>
    </source>
</evidence>
<evidence type="ECO:0000256" key="10">
    <source>
        <dbReference type="ARBA" id="ARBA00022840"/>
    </source>
</evidence>
<dbReference type="KEGG" id="dax:FDQ92_09320"/>
<dbReference type="InterPro" id="IPR003439">
    <property type="entry name" value="ABC_transporter-like_ATP-bd"/>
</dbReference>
<evidence type="ECO:0000256" key="13">
    <source>
        <dbReference type="ARBA" id="ARBA00023204"/>
    </source>
</evidence>
<keyword evidence="9" id="KW-0862">Zinc</keyword>
<dbReference type="EMBL" id="CP040098">
    <property type="protein sequence ID" value="QCQ22340.1"/>
    <property type="molecule type" value="Genomic_DNA"/>
</dbReference>
<evidence type="ECO:0000256" key="2">
    <source>
        <dbReference type="ARBA" id="ARBA00022490"/>
    </source>
</evidence>
<keyword evidence="19" id="KW-1185">Reference proteome</keyword>
<evidence type="ECO:0000256" key="9">
    <source>
        <dbReference type="ARBA" id="ARBA00022833"/>
    </source>
</evidence>
<keyword evidence="3" id="KW-0479">Metal-binding</keyword>
<proteinExistence type="inferred from homology"/>
<sequence>MPESTPLIRIRGASQHNLDHIDLDLPRNRFIVITGVSGSGKSSLAFDTLFAEGQRRYLEAFSSYARRFLPGVVRRDAPHVESIEGLSPAIALEQRPLPRNPRSTVGTLTEIHDYLRLLYAHLGTVFCPDCNQPIQAFTIARMVQDTFQWPEGTRIMVLAPLGPVPETMVGTTFRRLRREGYARIRANGTIHELDPPPALPRRPHHSIDVVVDRLVLRRSDSRRLSDALELAVSLAGGTAAVLSLDGTEKTFCDSYRCGRCGREAAAPTPSLFSFHHPLGACPVCRGLGIPVDLARALESEETEEDLLGWGMEVCEACGGSRFNPAARAVRLGDLGIHEASRLPLSEFRSWLTGIPLDNTQAAIAERPLREILRRLDRLEELDLAYLTLERVAASLSGGEAQRVRLAQQLSAPLSGVLYILDEPSVGLHARDHRRVLRTVRKLLETENTVIVVEHDFETILAADHVVDLGPGAGTQGGRLLYAGPPAGLANHPTSLTGRYLSGKKQLPPSKHRTPFQLGALKLVGATGRNLKNISAAFPVGCLTCVTGVSGSGKSTLVMDTLYRAMARLLHHSRRPAAPFQNLQGWDAFDRVVCVDQAPIGKSPRSTPATYTGVFDLIRNLYARLPESRARGYSARRFSFNSRGGRCETCGGDGVQRIEMVFLPDVYVTCADCGGRRYLPEVLDVRFKGHSIADVLAMTVLEALDLFANLPAIRGKLDVLQSVGLGYLGLGQPGTTLSGGEAQRLKLAKELGRRARGRTLYLMDEPTTGLHADDIAKLLDLIQRLIDAGNTVILIEHHLDIIQRADYVVDLGPEGGPGGGFVVAEGTPQDIAAALPSHTGEALRRRFQGGGEKPWSK</sequence>
<name>A0A4P8L3B5_9BACT</name>
<evidence type="ECO:0000256" key="5">
    <source>
        <dbReference type="ARBA" id="ARBA00022741"/>
    </source>
</evidence>
<keyword evidence="4" id="KW-0677">Repeat</keyword>
<keyword evidence="10" id="KW-0067">ATP-binding</keyword>
<reference evidence="18 19" key="1">
    <citation type="submission" date="2019-05" db="EMBL/GenBank/DDBJ databases">
        <title>The Complete Genome Sequence of the n-alkane-degrading Desulfoglaeba alkanexedens ALDC reveals multiple alkylsuccinate synthase gene clusters.</title>
        <authorList>
            <person name="Callaghan A.V."/>
            <person name="Davidova I.A."/>
            <person name="Duncan K.E."/>
            <person name="Morris B."/>
            <person name="McInerney M.J."/>
        </authorList>
    </citation>
    <scope>NUCLEOTIDE SEQUENCE [LARGE SCALE GENOMIC DNA]</scope>
    <source>
        <strain evidence="18 19">ALDC</strain>
    </source>
</reference>
<dbReference type="GO" id="GO:0009380">
    <property type="term" value="C:excinuclease repair complex"/>
    <property type="evidence" value="ECO:0007669"/>
    <property type="project" value="InterPro"/>
</dbReference>
<comment type="similarity">
    <text evidence="14">Belongs to the ABC transporter superfamily. UvrA family.</text>
</comment>
<dbReference type="PANTHER" id="PTHR43152">
    <property type="entry name" value="UVRABC SYSTEM PROTEIN A"/>
    <property type="match status" value="1"/>
</dbReference>
<feature type="domain" description="ABC transporter" evidence="17">
    <location>
        <begin position="266"/>
        <end position="495"/>
    </location>
</feature>
<keyword evidence="11" id="KW-0267">Excision nuclease</keyword>
<dbReference type="InterPro" id="IPR004602">
    <property type="entry name" value="UvrA"/>
</dbReference>
<dbReference type="GO" id="GO:0008270">
    <property type="term" value="F:zinc ion binding"/>
    <property type="evidence" value="ECO:0007669"/>
    <property type="project" value="UniProtKB-KW"/>
</dbReference>
<keyword evidence="2" id="KW-0963">Cytoplasm</keyword>
<keyword evidence="7" id="KW-0228">DNA excision</keyword>
<dbReference type="GO" id="GO:0004518">
    <property type="term" value="F:nuclease activity"/>
    <property type="evidence" value="ECO:0007669"/>
    <property type="project" value="UniProtKB-KW"/>
</dbReference>
<evidence type="ECO:0000256" key="1">
    <source>
        <dbReference type="ARBA" id="ARBA00004496"/>
    </source>
</evidence>
<keyword evidence="12" id="KW-0238">DNA-binding</keyword>
<dbReference type="PROSITE" id="PS00211">
    <property type="entry name" value="ABC_TRANSPORTER_1"/>
    <property type="match status" value="2"/>
</dbReference>
<keyword evidence="13" id="KW-0234">DNA repair</keyword>
<dbReference type="Gene3D" id="1.20.1580.10">
    <property type="entry name" value="ABC transporter ATPase like domain"/>
    <property type="match status" value="1"/>
</dbReference>
<protein>
    <recommendedName>
        <fullName evidence="15">UvrABC system protein A</fullName>
    </recommendedName>
    <alternativeName>
        <fullName evidence="16">Excinuclease ABC subunit A</fullName>
    </alternativeName>
</protein>
<evidence type="ECO:0000256" key="14">
    <source>
        <dbReference type="ARBA" id="ARBA00038000"/>
    </source>
</evidence>
<dbReference type="SUPFAM" id="SSF52540">
    <property type="entry name" value="P-loop containing nucleoside triphosphate hydrolases"/>
    <property type="match status" value="2"/>
</dbReference>
<dbReference type="GO" id="GO:0006289">
    <property type="term" value="P:nucleotide-excision repair"/>
    <property type="evidence" value="ECO:0007669"/>
    <property type="project" value="InterPro"/>
</dbReference>
<dbReference type="InterPro" id="IPR041102">
    <property type="entry name" value="UvrA_inter"/>
</dbReference>
<dbReference type="Gene3D" id="3.40.50.300">
    <property type="entry name" value="P-loop containing nucleotide triphosphate hydrolases"/>
    <property type="match status" value="3"/>
</dbReference>
<dbReference type="AlphaFoldDB" id="A0A4P8L3B5"/>
<evidence type="ECO:0000259" key="17">
    <source>
        <dbReference type="PROSITE" id="PS50893"/>
    </source>
</evidence>
<comment type="subcellular location">
    <subcellularLocation>
        <location evidence="1">Cytoplasm</location>
    </subcellularLocation>
</comment>
<dbReference type="GO" id="GO:0016887">
    <property type="term" value="F:ATP hydrolysis activity"/>
    <property type="evidence" value="ECO:0007669"/>
    <property type="project" value="InterPro"/>
</dbReference>
<dbReference type="Proteomes" id="UP000298602">
    <property type="component" value="Chromosome"/>
</dbReference>